<reference evidence="12" key="1">
    <citation type="journal article" date="2018" name="Mol. Phylogenet. Evol.">
        <title>Conservation of mitochondrial genome arrangements in brittle stars (Echinodermata, Ophiuroidea).</title>
        <authorList>
            <person name="Galaska M.P."/>
            <person name="Li Y."/>
            <person name="Kocot K.M."/>
            <person name="Mahon A.R."/>
            <person name="Halanych K.M."/>
        </authorList>
    </citation>
    <scope>NUCLEOTIDE SEQUENCE</scope>
    <source>
        <strain evidence="12">Op95.12C</strain>
    </source>
</reference>
<dbReference type="PROSITE" id="PS50253">
    <property type="entry name" value="COX3"/>
    <property type="match status" value="1"/>
</dbReference>
<evidence type="ECO:0000256" key="5">
    <source>
        <dbReference type="ARBA" id="ARBA00022692"/>
    </source>
</evidence>
<keyword evidence="7 10" id="KW-1133">Transmembrane helix</keyword>
<feature type="transmembrane region" description="Helical" evidence="10">
    <location>
        <begin position="243"/>
        <end position="263"/>
    </location>
</feature>
<feature type="transmembrane region" description="Helical" evidence="10">
    <location>
        <begin position="161"/>
        <end position="179"/>
    </location>
</feature>
<dbReference type="GO" id="GO:0031090">
    <property type="term" value="C:organelle membrane"/>
    <property type="evidence" value="ECO:0007669"/>
    <property type="project" value="UniProtKB-ARBA"/>
</dbReference>
<dbReference type="Gene3D" id="1.10.287.70">
    <property type="match status" value="1"/>
</dbReference>
<feature type="domain" description="Heme-copper oxidase subunit III family profile" evidence="11">
    <location>
        <begin position="7"/>
        <end position="264"/>
    </location>
</feature>
<evidence type="ECO:0000259" key="11">
    <source>
        <dbReference type="PROSITE" id="PS50253"/>
    </source>
</evidence>
<accession>A0A3G2WI76</accession>
<evidence type="ECO:0000256" key="6">
    <source>
        <dbReference type="ARBA" id="ARBA00022967"/>
    </source>
</evidence>
<protein>
    <recommendedName>
        <fullName evidence="4 9">Cytochrome c oxidase subunit 3</fullName>
    </recommendedName>
</protein>
<dbReference type="GeneID" id="38575233"/>
<dbReference type="InterPro" id="IPR013833">
    <property type="entry name" value="Cyt_c_oxidase_su3_a-hlx"/>
</dbReference>
<evidence type="ECO:0000313" key="12">
    <source>
        <dbReference type="EMBL" id="AYO99641.1"/>
    </source>
</evidence>
<evidence type="ECO:0000256" key="9">
    <source>
        <dbReference type="RuleBase" id="RU003375"/>
    </source>
</evidence>
<dbReference type="InterPro" id="IPR035973">
    <property type="entry name" value="Cyt_c_oxidase_su3-like_sf"/>
</dbReference>
<dbReference type="InterPro" id="IPR024791">
    <property type="entry name" value="Cyt_c/ubiquinol_Oxase_su3"/>
</dbReference>
<feature type="transmembrane region" description="Helical" evidence="10">
    <location>
        <begin position="82"/>
        <end position="105"/>
    </location>
</feature>
<dbReference type="EMBL" id="MH671880">
    <property type="protein sequence ID" value="AYO99641.1"/>
    <property type="molecule type" value="Genomic_DNA"/>
</dbReference>
<geneLocation type="mitochondrion" evidence="12"/>
<keyword evidence="6" id="KW-1278">Translocase</keyword>
<dbReference type="Gene3D" id="1.20.120.80">
    <property type="entry name" value="Cytochrome c oxidase, subunit III, four-helix bundle"/>
    <property type="match status" value="1"/>
</dbReference>
<dbReference type="GO" id="GO:0031967">
    <property type="term" value="C:organelle envelope"/>
    <property type="evidence" value="ECO:0007669"/>
    <property type="project" value="UniProtKB-ARBA"/>
</dbReference>
<dbReference type="AlphaFoldDB" id="A0A3G2WI76"/>
<organism evidence="12">
    <name type="scientific">Ophioceres incipiens</name>
    <dbReference type="NCBI Taxonomy" id="1815129"/>
    <lineage>
        <taxon>Eukaryota</taxon>
        <taxon>Metazoa</taxon>
        <taxon>Echinodermata</taxon>
        <taxon>Eleutherozoa</taxon>
        <taxon>Asterozoa</taxon>
        <taxon>Ophiuroidea</taxon>
        <taxon>Myophiuroidea</taxon>
        <taxon>Metophiurida</taxon>
        <taxon>Ophintegrida</taxon>
        <taxon>Amphilepidida</taxon>
        <taxon>Ophiurina</taxon>
        <taxon>Ophiolepidina</taxon>
        <taxon>Ophiolepididae</taxon>
        <taxon>Ophioceres</taxon>
    </lineage>
</organism>
<dbReference type="GO" id="GO:0045277">
    <property type="term" value="C:respiratory chain complex IV"/>
    <property type="evidence" value="ECO:0007669"/>
    <property type="project" value="UniProtKB-ARBA"/>
</dbReference>
<dbReference type="Pfam" id="PF00510">
    <property type="entry name" value="COX3"/>
    <property type="match status" value="1"/>
</dbReference>
<dbReference type="SUPFAM" id="SSF81452">
    <property type="entry name" value="Cytochrome c oxidase subunit III-like"/>
    <property type="match status" value="1"/>
</dbReference>
<evidence type="ECO:0000256" key="10">
    <source>
        <dbReference type="SAM" id="Phobius"/>
    </source>
</evidence>
<dbReference type="GO" id="GO:0005739">
    <property type="term" value="C:mitochondrion"/>
    <property type="evidence" value="ECO:0007669"/>
    <property type="project" value="TreeGrafter"/>
</dbReference>
<comment type="similarity">
    <text evidence="2 9">Belongs to the cytochrome c oxidase subunit 3 family.</text>
</comment>
<evidence type="ECO:0000256" key="3">
    <source>
        <dbReference type="ARBA" id="ARBA00011164"/>
    </source>
</evidence>
<dbReference type="RefSeq" id="YP_009545849.1">
    <property type="nucleotide sequence ID" value="NC_040148.1"/>
</dbReference>
<name>A0A3G2WI76_9ECHI</name>
<feature type="transmembrane region" description="Helical" evidence="10">
    <location>
        <begin position="199"/>
        <end position="223"/>
    </location>
</feature>
<dbReference type="GO" id="GO:0004129">
    <property type="term" value="F:cytochrome-c oxidase activity"/>
    <property type="evidence" value="ECO:0007669"/>
    <property type="project" value="InterPro"/>
</dbReference>
<evidence type="ECO:0000256" key="2">
    <source>
        <dbReference type="ARBA" id="ARBA00010581"/>
    </source>
</evidence>
<comment type="subcellular location">
    <subcellularLocation>
        <location evidence="1">Membrane</location>
        <topology evidence="1">Multi-pass membrane protein</topology>
    </subcellularLocation>
</comment>
<dbReference type="PANTHER" id="PTHR11403">
    <property type="entry name" value="CYTOCHROME C OXIDASE SUBUNIT III"/>
    <property type="match status" value="1"/>
</dbReference>
<dbReference type="CDD" id="cd01665">
    <property type="entry name" value="Cyt_c_Oxidase_III"/>
    <property type="match status" value="1"/>
</dbReference>
<evidence type="ECO:0000256" key="8">
    <source>
        <dbReference type="ARBA" id="ARBA00023136"/>
    </source>
</evidence>
<keyword evidence="8 10" id="KW-0472">Membrane</keyword>
<dbReference type="FunFam" id="1.10.287.70:FF:000082">
    <property type="entry name" value="Cytochrome c oxidase subunit 3"/>
    <property type="match status" value="1"/>
</dbReference>
<evidence type="ECO:0000256" key="4">
    <source>
        <dbReference type="ARBA" id="ARBA00015944"/>
    </source>
</evidence>
<keyword evidence="9 12" id="KW-0496">Mitochondrion</keyword>
<dbReference type="FunFam" id="1.20.120.80:FF:000002">
    <property type="entry name" value="Cytochrome c oxidase subunit 3"/>
    <property type="match status" value="1"/>
</dbReference>
<evidence type="ECO:0000256" key="1">
    <source>
        <dbReference type="ARBA" id="ARBA00004141"/>
    </source>
</evidence>
<evidence type="ECO:0000256" key="7">
    <source>
        <dbReference type="ARBA" id="ARBA00022989"/>
    </source>
</evidence>
<keyword evidence="5 9" id="KW-0812">Transmembrane</keyword>
<dbReference type="InterPro" id="IPR033945">
    <property type="entry name" value="Cyt_c_oxase_su3_dom"/>
</dbReference>
<comment type="subunit">
    <text evidence="3">Component of the cytochrome c oxidase (complex IV, CIV), a multisubunit enzyme composed of a catalytic core of 3 subunits and several supernumerary subunits. The complex exists as a monomer or a dimer and forms supercomplexes (SCs) in the inner mitochondrial membrane with ubiquinol-cytochrome c oxidoreductase (cytochrome b-c1 complex, complex III, CIII).</text>
</comment>
<comment type="function">
    <text evidence="9">Component of the cytochrome c oxidase, the last enzyme in the mitochondrial electron transport chain which drives oxidative phosphorylation. The respiratory chain contains 3 multisubunit complexes succinate dehydrogenase (complex II, CII), ubiquinol-cytochrome c oxidoreductase (cytochrome b-c1 complex, complex III, CIII) and cytochrome c oxidase (complex IV, CIV), that cooperate to transfer electrons derived from NADH and succinate to molecular oxygen, creating an electrochemical gradient over the inner membrane that drives transmembrane transport and the ATP synthase. Cytochrome c oxidase is the component of the respiratory chain that catalyzes the reduction of oxygen to water. Electrons originating from reduced cytochrome c in the intermembrane space (IMS) are transferred via the dinuclear copper A center (CU(A)) of subunit 2 and heme A of subunit 1 to the active site in subunit 1, a binuclear center (BNC) formed by heme A3 and copper B (CU(B)). The BNC reduces molecular oxygen to 2 water molecules using 4 electrons from cytochrome c in the IMS and 4 protons from the mitochondrial matrix.</text>
</comment>
<dbReference type="PANTHER" id="PTHR11403:SF7">
    <property type="entry name" value="CYTOCHROME C OXIDASE SUBUNIT 3"/>
    <property type="match status" value="1"/>
</dbReference>
<feature type="transmembrane region" description="Helical" evidence="10">
    <location>
        <begin position="125"/>
        <end position="149"/>
    </location>
</feature>
<dbReference type="GO" id="GO:0006123">
    <property type="term" value="P:mitochondrial electron transport, cytochrome c to oxygen"/>
    <property type="evidence" value="ECO:0007669"/>
    <property type="project" value="UniProtKB-ARBA"/>
</dbReference>
<feature type="transmembrane region" description="Helical" evidence="10">
    <location>
        <begin position="21"/>
        <end position="38"/>
    </location>
</feature>
<dbReference type="InterPro" id="IPR000298">
    <property type="entry name" value="Cyt_c_oxidase-like_su3"/>
</dbReference>
<sequence>MNNNITHQHPFHIVNRSPWPIAGAISAFIITTGIVSWFQGDNILTLTLGLITILFVLAFWWRDVIREATFLGEHTSYIMQGIKIGFVLFILSEIMFFFSFFWAFFHSALSPAPEIGMAWPSTSIIPIHPWGVPLLNTAILLSSGVSLTWAHHSLRQSEGEGSSTSLAITILLGLWFTSLQGYEYWEASFSIADSVYGSVFFVATGFHGLHVIIGTTFLSICLIRLTRAHFSTNHHIGLECAIWYWHFVDVVWIFLFTCIYWWGGP</sequence>
<feature type="transmembrane region" description="Helical" evidence="10">
    <location>
        <begin position="44"/>
        <end position="61"/>
    </location>
</feature>
<proteinExistence type="inferred from homology"/>
<gene>
    <name evidence="12" type="primary">cox3</name>
</gene>